<name>A0A4V6IBV7_9NOCA</name>
<dbReference type="Gene3D" id="1.10.260.40">
    <property type="entry name" value="lambda repressor-like DNA-binding domains"/>
    <property type="match status" value="1"/>
</dbReference>
<dbReference type="GO" id="GO:0003677">
    <property type="term" value="F:DNA binding"/>
    <property type="evidence" value="ECO:0007669"/>
    <property type="project" value="InterPro"/>
</dbReference>
<accession>A0A4V6IBV7</accession>
<proteinExistence type="predicted"/>
<evidence type="ECO:0000259" key="1">
    <source>
        <dbReference type="Pfam" id="PF19054"/>
    </source>
</evidence>
<dbReference type="CDD" id="cd00093">
    <property type="entry name" value="HTH_XRE"/>
    <property type="match status" value="1"/>
</dbReference>
<dbReference type="Pfam" id="PF19054">
    <property type="entry name" value="DUF5753"/>
    <property type="match status" value="1"/>
</dbReference>
<dbReference type="InterPro" id="IPR001387">
    <property type="entry name" value="Cro/C1-type_HTH"/>
</dbReference>
<sequence>METGDSTFARRQIGKQLRYLRETSGVSVDVVKKALGVSTQTIWRMETGQPTKIGRLHIKELCRLYGAPESTTLVLLELLEGASRKSWWHAYGDAVPRHFDLYLGLESAASKLVTHQPSLLPGLVQTEEYRRAVIWTANPGMTTLEVERRVELATRRQSRLNDADFEVEILLNEAALRHQVGGASVMANQLRHLAGMSDLPCLAVRVLPLAKCQIGLEVGRFNILEFPESRTPWLTEPPIVYLEGYATAQYLERPSEVDLYKSAAVAIRKASLDVSASKDMINEIVEELRV</sequence>
<protein>
    <recommendedName>
        <fullName evidence="1">DUF5753 domain-containing protein</fullName>
    </recommendedName>
</protein>
<dbReference type="Pfam" id="PF13560">
    <property type="entry name" value="HTH_31"/>
    <property type="match status" value="1"/>
</dbReference>
<evidence type="ECO:0000313" key="3">
    <source>
        <dbReference type="Proteomes" id="UP000290439"/>
    </source>
</evidence>
<feature type="domain" description="DUF5753" evidence="1">
    <location>
        <begin position="101"/>
        <end position="283"/>
    </location>
</feature>
<organism evidence="2 3">
    <name type="scientific">Nocardia cyriacigeorgica</name>
    <dbReference type="NCBI Taxonomy" id="135487"/>
    <lineage>
        <taxon>Bacteria</taxon>
        <taxon>Bacillati</taxon>
        <taxon>Actinomycetota</taxon>
        <taxon>Actinomycetes</taxon>
        <taxon>Mycobacteriales</taxon>
        <taxon>Nocardiaceae</taxon>
        <taxon>Nocardia</taxon>
    </lineage>
</organism>
<dbReference type="InterPro" id="IPR010982">
    <property type="entry name" value="Lambda_DNA-bd_dom_sf"/>
</dbReference>
<dbReference type="EMBL" id="LR215973">
    <property type="protein sequence ID" value="VFA97253.1"/>
    <property type="molecule type" value="Genomic_DNA"/>
</dbReference>
<dbReference type="SUPFAM" id="SSF47413">
    <property type="entry name" value="lambda repressor-like DNA-binding domains"/>
    <property type="match status" value="1"/>
</dbReference>
<dbReference type="RefSeq" id="WP_130916187.1">
    <property type="nucleotide sequence ID" value="NZ_JADLPI010000009.1"/>
</dbReference>
<dbReference type="InterPro" id="IPR043917">
    <property type="entry name" value="DUF5753"/>
</dbReference>
<dbReference type="AlphaFoldDB" id="A0A4V6IBV7"/>
<gene>
    <name evidence="2" type="ORF">NCTC10797_01013</name>
</gene>
<reference evidence="2 3" key="1">
    <citation type="submission" date="2019-02" db="EMBL/GenBank/DDBJ databases">
        <authorList>
            <consortium name="Pathogen Informatics"/>
        </authorList>
    </citation>
    <scope>NUCLEOTIDE SEQUENCE [LARGE SCALE GENOMIC DNA]</scope>
    <source>
        <strain evidence="2 3">3012STDY6756504</strain>
    </source>
</reference>
<evidence type="ECO:0000313" key="2">
    <source>
        <dbReference type="EMBL" id="VFA97253.1"/>
    </source>
</evidence>
<dbReference type="Proteomes" id="UP000290439">
    <property type="component" value="Chromosome"/>
</dbReference>